<gene>
    <name evidence="2" type="ORF">ACFOWS_07810</name>
</gene>
<accession>A0ABV8PLL5</accession>
<dbReference type="PROSITE" id="PS51257">
    <property type="entry name" value="PROKAR_LIPOPROTEIN"/>
    <property type="match status" value="1"/>
</dbReference>
<sequence>MVRFLLGLIVLSSFGCANKSGECASVFFGGEIVNPTSDYVVLYRNDTYVDSVRLDDSNRFSFTLQGIDEGLYHFNHEPELQYIYLQEGDSLLARLNTVEFDESLVFSGKGSEVNNFLMEMFLAYESEEPLVYNYYGLDPEDFSNKVDSLRHMKISHLNEMLADVEMSDRAFNLIKASVDYNNYIYKEKYPFFHRRKTGEETVHDFDNTFYKYRDSINFNDRDLTYFKPYFDFMKWHFGNLSYMQCMEDCNRDEQVGSNHLHFNKHKLHLVDSLVDEQDIRDVLFRNIAVDYLIKEHKSDPECQLFINKFNMLSSNGEHKKEIDDLYRSIQQLQSNHTLPDLVLKDANGQDISLKTIAGRKKNTVIYFWTAAKERQFRNTSQRIAELKKKYPKHNFVGINLKTSFSQWNALLDQYGLDKSSQFYGENFKEIQLAMVIDKINKCVITQDTIIVDGFGDLYSSL</sequence>
<dbReference type="RefSeq" id="WP_379763370.1">
    <property type="nucleotide sequence ID" value="NZ_JBHSCL010000004.1"/>
</dbReference>
<organism evidence="2 3">
    <name type="scientific">Flagellimonas marina</name>
    <dbReference type="NCBI Taxonomy" id="1775168"/>
    <lineage>
        <taxon>Bacteria</taxon>
        <taxon>Pseudomonadati</taxon>
        <taxon>Bacteroidota</taxon>
        <taxon>Flavobacteriia</taxon>
        <taxon>Flavobacteriales</taxon>
        <taxon>Flavobacteriaceae</taxon>
        <taxon>Flagellimonas</taxon>
    </lineage>
</organism>
<evidence type="ECO:0000259" key="1">
    <source>
        <dbReference type="Pfam" id="PF00578"/>
    </source>
</evidence>
<protein>
    <submittedName>
        <fullName evidence="2">TlpA family protein disulfide reductase</fullName>
    </submittedName>
</protein>
<dbReference type="Proteomes" id="UP001595841">
    <property type="component" value="Unassembled WGS sequence"/>
</dbReference>
<comment type="caution">
    <text evidence="2">The sequence shown here is derived from an EMBL/GenBank/DDBJ whole genome shotgun (WGS) entry which is preliminary data.</text>
</comment>
<dbReference type="EMBL" id="JBHSCL010000004">
    <property type="protein sequence ID" value="MFC4220033.1"/>
    <property type="molecule type" value="Genomic_DNA"/>
</dbReference>
<dbReference type="Pfam" id="PF00578">
    <property type="entry name" value="AhpC-TSA"/>
    <property type="match status" value="1"/>
</dbReference>
<keyword evidence="3" id="KW-1185">Reference proteome</keyword>
<dbReference type="Gene3D" id="3.40.30.10">
    <property type="entry name" value="Glutaredoxin"/>
    <property type="match status" value="1"/>
</dbReference>
<reference evidence="3" key="1">
    <citation type="journal article" date="2019" name="Int. J. Syst. Evol. Microbiol.">
        <title>The Global Catalogue of Microorganisms (GCM) 10K type strain sequencing project: providing services to taxonomists for standard genome sequencing and annotation.</title>
        <authorList>
            <consortium name="The Broad Institute Genomics Platform"/>
            <consortium name="The Broad Institute Genome Sequencing Center for Infectious Disease"/>
            <person name="Wu L."/>
            <person name="Ma J."/>
        </authorList>
    </citation>
    <scope>NUCLEOTIDE SEQUENCE [LARGE SCALE GENOMIC DNA]</scope>
    <source>
        <strain evidence="3">CGMCC 1.15774</strain>
    </source>
</reference>
<dbReference type="InterPro" id="IPR000866">
    <property type="entry name" value="AhpC/TSA"/>
</dbReference>
<dbReference type="InterPro" id="IPR036249">
    <property type="entry name" value="Thioredoxin-like_sf"/>
</dbReference>
<name>A0ABV8PLL5_9FLAO</name>
<feature type="domain" description="Alkyl hydroperoxide reductase subunit C/ Thiol specific antioxidant" evidence="1">
    <location>
        <begin position="336"/>
        <end position="415"/>
    </location>
</feature>
<evidence type="ECO:0000313" key="3">
    <source>
        <dbReference type="Proteomes" id="UP001595841"/>
    </source>
</evidence>
<dbReference type="SUPFAM" id="SSF52833">
    <property type="entry name" value="Thioredoxin-like"/>
    <property type="match status" value="1"/>
</dbReference>
<evidence type="ECO:0000313" key="2">
    <source>
        <dbReference type="EMBL" id="MFC4220033.1"/>
    </source>
</evidence>
<proteinExistence type="predicted"/>